<reference evidence="2 5" key="2">
    <citation type="journal article" date="2019" name="Nat. Commun.">
        <title>A new type of DNA phosphorothioation-based antiviral system in archaea.</title>
        <authorList>
            <person name="Xiong L."/>
            <person name="Liu S."/>
            <person name="Chen S."/>
            <person name="Xiao Y."/>
            <person name="Zhu B."/>
            <person name="Gao Y."/>
            <person name="Zhang Y."/>
            <person name="Chen B."/>
            <person name="Luo J."/>
            <person name="Deng Z."/>
            <person name="Chen X."/>
            <person name="Wang L."/>
            <person name="Chen S."/>
        </authorList>
    </citation>
    <scope>NUCLEOTIDE SEQUENCE [LARGE SCALE GENOMIC DNA]</scope>
    <source>
        <strain evidence="2 5">CGMCC 1.10331</strain>
    </source>
</reference>
<dbReference type="InterPro" id="IPR009339">
    <property type="entry name" value="DUF998"/>
</dbReference>
<dbReference type="Pfam" id="PF06197">
    <property type="entry name" value="DUF998"/>
    <property type="match status" value="1"/>
</dbReference>
<sequence>MTAGDSPAARLAGPVGAVFTSSTVLAATLLSPTFSWTESALSDLGVAADPLVALLFNGGLVGGAALGLAYALALRPHSSPLAVGYALSLLAMALVGVFPAGTEPHFPAAIAFFLLATATVTLDGWRRRASPTGRVSLMLAAGHVAGWILWSYGIRPGDGFALPELGGVVMFGAWLLALAPPSQSWWRRDRR</sequence>
<feature type="transmembrane region" description="Helical" evidence="1">
    <location>
        <begin position="81"/>
        <end position="100"/>
    </location>
</feature>
<dbReference type="GeneID" id="39858482"/>
<accession>A0A1H5ZR39</accession>
<organism evidence="3 4">
    <name type="scientific">Halobellus limi</name>
    <dbReference type="NCBI Taxonomy" id="699433"/>
    <lineage>
        <taxon>Archaea</taxon>
        <taxon>Methanobacteriati</taxon>
        <taxon>Methanobacteriota</taxon>
        <taxon>Stenosarchaea group</taxon>
        <taxon>Halobacteria</taxon>
        <taxon>Halobacteriales</taxon>
        <taxon>Haloferacaceae</taxon>
        <taxon>Halobellus</taxon>
    </lineage>
</organism>
<evidence type="ECO:0000313" key="5">
    <source>
        <dbReference type="Proteomes" id="UP000296733"/>
    </source>
</evidence>
<evidence type="ECO:0000313" key="4">
    <source>
        <dbReference type="Proteomes" id="UP000236740"/>
    </source>
</evidence>
<dbReference type="AlphaFoldDB" id="A0A1H5ZR39"/>
<gene>
    <name evidence="2" type="ORF">DV707_10290</name>
    <name evidence="3" type="ORF">SAMN04488133_2094</name>
</gene>
<keyword evidence="1" id="KW-1133">Transmembrane helix</keyword>
<feature type="transmembrane region" description="Helical" evidence="1">
    <location>
        <begin position="137"/>
        <end position="154"/>
    </location>
</feature>
<keyword evidence="1" id="KW-0472">Membrane</keyword>
<evidence type="ECO:0000256" key="1">
    <source>
        <dbReference type="SAM" id="Phobius"/>
    </source>
</evidence>
<dbReference type="EMBL" id="CP031311">
    <property type="protein sequence ID" value="QCC48014.1"/>
    <property type="molecule type" value="Genomic_DNA"/>
</dbReference>
<keyword evidence="1" id="KW-0812">Transmembrane</keyword>
<feature type="transmembrane region" description="Helical" evidence="1">
    <location>
        <begin position="12"/>
        <end position="31"/>
    </location>
</feature>
<dbReference type="PANTHER" id="PTHR42241">
    <property type="entry name" value="HYPOTHETICAL MEMBRANE PROTEIN, CONSERVED, DUF998 FAMILY"/>
    <property type="match status" value="1"/>
</dbReference>
<dbReference type="EMBL" id="FNVN01000002">
    <property type="protein sequence ID" value="SEG37866.1"/>
    <property type="molecule type" value="Genomic_DNA"/>
</dbReference>
<evidence type="ECO:0000313" key="3">
    <source>
        <dbReference type="EMBL" id="SEG37866.1"/>
    </source>
</evidence>
<name>A0A1H5ZR39_9EURY</name>
<feature type="transmembrane region" description="Helical" evidence="1">
    <location>
        <begin position="160"/>
        <end position="181"/>
    </location>
</feature>
<feature type="transmembrane region" description="Helical" evidence="1">
    <location>
        <begin position="51"/>
        <end position="74"/>
    </location>
</feature>
<keyword evidence="4" id="KW-1185">Reference proteome</keyword>
<dbReference type="PANTHER" id="PTHR42241:SF2">
    <property type="entry name" value="HYPOTHETICAL MEMBRANE PROTEIN, CONSERVED, DUF998 FAMILY"/>
    <property type="match status" value="1"/>
</dbReference>
<feature type="transmembrane region" description="Helical" evidence="1">
    <location>
        <begin position="106"/>
        <end position="125"/>
    </location>
</feature>
<proteinExistence type="predicted"/>
<dbReference type="Proteomes" id="UP000236740">
    <property type="component" value="Unassembled WGS sequence"/>
</dbReference>
<reference evidence="3 4" key="1">
    <citation type="submission" date="2016-10" db="EMBL/GenBank/DDBJ databases">
        <authorList>
            <person name="de Groot N.N."/>
        </authorList>
    </citation>
    <scope>NUCLEOTIDE SEQUENCE [LARGE SCALE GENOMIC DNA]</scope>
    <source>
        <strain evidence="3 4">CGMCC 1.10331</strain>
    </source>
</reference>
<dbReference type="RefSeq" id="WP_103991784.1">
    <property type="nucleotide sequence ID" value="NZ_CP031311.1"/>
</dbReference>
<protein>
    <submittedName>
        <fullName evidence="2">DUF998 domain-containing protein</fullName>
    </submittedName>
    <submittedName>
        <fullName evidence="3">Hypothetical membrane protein</fullName>
    </submittedName>
</protein>
<evidence type="ECO:0000313" key="2">
    <source>
        <dbReference type="EMBL" id="QCC48014.1"/>
    </source>
</evidence>
<dbReference type="OrthoDB" id="103507at2157"/>
<dbReference type="KEGG" id="hlm:DV707_10290"/>
<dbReference type="Proteomes" id="UP000296733">
    <property type="component" value="Chromosome"/>
</dbReference>